<evidence type="ECO:0000313" key="2">
    <source>
        <dbReference type="EMBL" id="GJT19907.1"/>
    </source>
</evidence>
<name>A0ABQ5C1C3_9ASTR</name>
<protein>
    <submittedName>
        <fullName evidence="2">Uncharacterized protein</fullName>
    </submittedName>
</protein>
<feature type="region of interest" description="Disordered" evidence="1">
    <location>
        <begin position="16"/>
        <end position="72"/>
    </location>
</feature>
<keyword evidence="3" id="KW-1185">Reference proteome</keyword>
<sequence>MVNVIPLDHVDDVLVVEPNQHDDVPVVPKPVLEDEDEDPEEEEFKEEEPQEEEYDMEVDIEKDENKPELTYP</sequence>
<accession>A0ABQ5C1C3</accession>
<feature type="compositionally biased region" description="Acidic residues" evidence="1">
    <location>
        <begin position="33"/>
        <end position="62"/>
    </location>
</feature>
<feature type="compositionally biased region" description="Basic and acidic residues" evidence="1">
    <location>
        <begin position="63"/>
        <end position="72"/>
    </location>
</feature>
<comment type="caution">
    <text evidence="2">The sequence shown here is derived from an EMBL/GenBank/DDBJ whole genome shotgun (WGS) entry which is preliminary data.</text>
</comment>
<evidence type="ECO:0000313" key="3">
    <source>
        <dbReference type="Proteomes" id="UP001151760"/>
    </source>
</evidence>
<dbReference type="Proteomes" id="UP001151760">
    <property type="component" value="Unassembled WGS sequence"/>
</dbReference>
<organism evidence="2 3">
    <name type="scientific">Tanacetum coccineum</name>
    <dbReference type="NCBI Taxonomy" id="301880"/>
    <lineage>
        <taxon>Eukaryota</taxon>
        <taxon>Viridiplantae</taxon>
        <taxon>Streptophyta</taxon>
        <taxon>Embryophyta</taxon>
        <taxon>Tracheophyta</taxon>
        <taxon>Spermatophyta</taxon>
        <taxon>Magnoliopsida</taxon>
        <taxon>eudicotyledons</taxon>
        <taxon>Gunneridae</taxon>
        <taxon>Pentapetalae</taxon>
        <taxon>asterids</taxon>
        <taxon>campanulids</taxon>
        <taxon>Asterales</taxon>
        <taxon>Asteraceae</taxon>
        <taxon>Asteroideae</taxon>
        <taxon>Anthemideae</taxon>
        <taxon>Anthemidinae</taxon>
        <taxon>Tanacetum</taxon>
    </lineage>
</organism>
<gene>
    <name evidence="2" type="ORF">Tco_0878613</name>
</gene>
<evidence type="ECO:0000256" key="1">
    <source>
        <dbReference type="SAM" id="MobiDB-lite"/>
    </source>
</evidence>
<reference evidence="2" key="2">
    <citation type="submission" date="2022-01" db="EMBL/GenBank/DDBJ databases">
        <authorList>
            <person name="Yamashiro T."/>
            <person name="Shiraishi A."/>
            <person name="Satake H."/>
            <person name="Nakayama K."/>
        </authorList>
    </citation>
    <scope>NUCLEOTIDE SEQUENCE</scope>
</reference>
<dbReference type="EMBL" id="BQNB010013756">
    <property type="protein sequence ID" value="GJT19907.1"/>
    <property type="molecule type" value="Genomic_DNA"/>
</dbReference>
<proteinExistence type="predicted"/>
<reference evidence="2" key="1">
    <citation type="journal article" date="2022" name="Int. J. Mol. Sci.">
        <title>Draft Genome of Tanacetum Coccineum: Genomic Comparison of Closely Related Tanacetum-Family Plants.</title>
        <authorList>
            <person name="Yamashiro T."/>
            <person name="Shiraishi A."/>
            <person name="Nakayama K."/>
            <person name="Satake H."/>
        </authorList>
    </citation>
    <scope>NUCLEOTIDE SEQUENCE</scope>
</reference>